<dbReference type="Proteomes" id="UP001501436">
    <property type="component" value="Unassembled WGS sequence"/>
</dbReference>
<evidence type="ECO:0000313" key="3">
    <source>
        <dbReference type="Proteomes" id="UP001501436"/>
    </source>
</evidence>
<keyword evidence="1" id="KW-0472">Membrane</keyword>
<dbReference type="EMBL" id="BAABJI010000002">
    <property type="protein sequence ID" value="GAA4924175.1"/>
    <property type="molecule type" value="Genomic_DNA"/>
</dbReference>
<protein>
    <submittedName>
        <fullName evidence="2">Uncharacterized protein</fullName>
    </submittedName>
</protein>
<organism evidence="2 3">
    <name type="scientific">Mucilaginibacter defluvii</name>
    <dbReference type="NCBI Taxonomy" id="1196019"/>
    <lineage>
        <taxon>Bacteria</taxon>
        <taxon>Pseudomonadati</taxon>
        <taxon>Bacteroidota</taxon>
        <taxon>Sphingobacteriia</taxon>
        <taxon>Sphingobacteriales</taxon>
        <taxon>Sphingobacteriaceae</taxon>
        <taxon>Mucilaginibacter</taxon>
    </lineage>
</organism>
<keyword evidence="1" id="KW-1133">Transmembrane helix</keyword>
<reference evidence="3" key="1">
    <citation type="journal article" date="2019" name="Int. J. Syst. Evol. Microbiol.">
        <title>The Global Catalogue of Microorganisms (GCM) 10K type strain sequencing project: providing services to taxonomists for standard genome sequencing and annotation.</title>
        <authorList>
            <consortium name="The Broad Institute Genomics Platform"/>
            <consortium name="The Broad Institute Genome Sequencing Center for Infectious Disease"/>
            <person name="Wu L."/>
            <person name="Ma J."/>
        </authorList>
    </citation>
    <scope>NUCLEOTIDE SEQUENCE [LARGE SCALE GENOMIC DNA]</scope>
    <source>
        <strain evidence="3">JCM 18283</strain>
    </source>
</reference>
<accession>A0ABP9G173</accession>
<gene>
    <name evidence="2" type="ORF">GCM10023313_30670</name>
</gene>
<dbReference type="RefSeq" id="WP_232177091.1">
    <property type="nucleotide sequence ID" value="NZ_BAABJI010000002.1"/>
</dbReference>
<name>A0ABP9G173_9SPHI</name>
<evidence type="ECO:0000313" key="2">
    <source>
        <dbReference type="EMBL" id="GAA4924175.1"/>
    </source>
</evidence>
<sequence length="71" mass="7907">MKKLIKYSNPFVMLLVPVMFALVMGVAYQFNQQQNLNIKDAGVKAKQATSLFVKGVSLVKTVCGISQENVW</sequence>
<comment type="caution">
    <text evidence="2">The sequence shown here is derived from an EMBL/GenBank/DDBJ whole genome shotgun (WGS) entry which is preliminary data.</text>
</comment>
<evidence type="ECO:0000256" key="1">
    <source>
        <dbReference type="SAM" id="Phobius"/>
    </source>
</evidence>
<proteinExistence type="predicted"/>
<feature type="transmembrane region" description="Helical" evidence="1">
    <location>
        <begin position="12"/>
        <end position="30"/>
    </location>
</feature>
<keyword evidence="1" id="KW-0812">Transmembrane</keyword>
<keyword evidence="3" id="KW-1185">Reference proteome</keyword>